<dbReference type="Proteomes" id="UP000075604">
    <property type="component" value="Unassembled WGS sequence"/>
</dbReference>
<dbReference type="AlphaFoldDB" id="A0A150TDB8"/>
<dbReference type="InterPro" id="IPR000757">
    <property type="entry name" value="Beta-glucanase-like"/>
</dbReference>
<evidence type="ECO:0000313" key="13">
    <source>
        <dbReference type="Proteomes" id="UP000075604"/>
    </source>
</evidence>
<evidence type="ECO:0000313" key="10">
    <source>
        <dbReference type="EMBL" id="KYF60041.1"/>
    </source>
</evidence>
<organism evidence="11 12">
    <name type="scientific">Sorangium cellulosum</name>
    <name type="common">Polyangium cellulosum</name>
    <dbReference type="NCBI Taxonomy" id="56"/>
    <lineage>
        <taxon>Bacteria</taxon>
        <taxon>Pseudomonadati</taxon>
        <taxon>Myxococcota</taxon>
        <taxon>Polyangia</taxon>
        <taxon>Polyangiales</taxon>
        <taxon>Polyangiaceae</taxon>
        <taxon>Sorangium</taxon>
    </lineage>
</organism>
<dbReference type="InterPro" id="IPR008264">
    <property type="entry name" value="Beta_glucanase"/>
</dbReference>
<keyword evidence="4" id="KW-0326">Glycosidase</keyword>
<accession>A0A150TDB8</accession>
<evidence type="ECO:0000256" key="6">
    <source>
        <dbReference type="ARBA" id="ARBA00029771"/>
    </source>
</evidence>
<protein>
    <recommendedName>
        <fullName evidence="2">Beta-glucanase</fullName>
    </recommendedName>
    <alternativeName>
        <fullName evidence="7">1,3-1,4-beta-D-glucan 4-glucanohydrolase</fullName>
    </alternativeName>
    <alternativeName>
        <fullName evidence="6">Endo-beta-1,3-1,4 glucanase</fullName>
    </alternativeName>
    <alternativeName>
        <fullName evidence="5">Lichenase</fullName>
    </alternativeName>
</protein>
<evidence type="ECO:0000256" key="8">
    <source>
        <dbReference type="PIRSR" id="PIRSR608264-1"/>
    </source>
</evidence>
<evidence type="ECO:0000313" key="12">
    <source>
        <dbReference type="Proteomes" id="UP000075502"/>
    </source>
</evidence>
<keyword evidence="3 11" id="KW-0378">Hydrolase</keyword>
<evidence type="ECO:0000313" key="11">
    <source>
        <dbReference type="EMBL" id="KYG02699.1"/>
    </source>
</evidence>
<feature type="active site" description="Proton donor" evidence="8">
    <location>
        <position position="582"/>
    </location>
</feature>
<proteinExistence type="inferred from homology"/>
<dbReference type="PANTHER" id="PTHR31062">
    <property type="entry name" value="XYLOGLUCAN ENDOTRANSGLUCOSYLASE/HYDROLASE PROTEIN 8-RELATED"/>
    <property type="match status" value="1"/>
</dbReference>
<dbReference type="Proteomes" id="UP000075502">
    <property type="component" value="Unassembled WGS sequence"/>
</dbReference>
<dbReference type="InterPro" id="IPR013320">
    <property type="entry name" value="ConA-like_dom_sf"/>
</dbReference>
<evidence type="ECO:0000256" key="4">
    <source>
        <dbReference type="ARBA" id="ARBA00023295"/>
    </source>
</evidence>
<name>A0A150TDB8_SORCE</name>
<sequence length="700" mass="76090">MRLDKASGWLRRLAFRASRAAVSLVGGGRISAFGVGQGKIGMILVINLDRQPQRLRRTLRELSRFTTSDGDPLASLAHRLAAVDARDGRAVAATADVDQTYRLGAHLYVQPDARLQACFGVDEPVTMTRQEVAVARSHIEAWKVIVAGSSDHVLVLEDDVWFRIGAAAAIDQGWRAAAGRKAGRGGPHLLYLSYEDAGGTASRADVCDALFRPERGLWFLSGYVLSREGAETLLRAMPVVGPVDMWMNYRFEEVGALALASPAILQRPDGGSDNSYSVLPFLARAGIVDTDTAPEAPRADVGPVLAWTTGRDREGLAMALSMLGLRVRAFDGDEHAIPASELSALLNEFDALVDAPLTPCAVSAAIAELGAKFIFEANARTAGAIQPGVSPASRTAILSWDEPGEASWQPICALLGLATPIQAFPEGAPRAWRLFRDGRPVMRSASGDARWVGPMDDTAWTLIPRSDRPSLPRPGRADRSRGDLLAHATMTTPSPLFLGRVETFPGNLAAFAREGLQYEDGARLVLERMPTGDRPYRSGALASARPFHHGRFEAEIRAARGRGLVTGFFLHREAPRQEIDIELTGDEPHAMLVNVYFNPGDDGAAIGFGYRGSPCRIKLDFDTASDFHVYAIDWRPDCITWSVDGRIVHERVGWDPTPIPHLPMRLHANLWAPRSKDLAGQLDELALPSSAMFRNISIWT</sequence>
<gene>
    <name evidence="10" type="ORF">BE04_03575</name>
    <name evidence="11" type="ORF">BE21_54490</name>
</gene>
<dbReference type="Pfam" id="PF00722">
    <property type="entry name" value="Glyco_hydro_16"/>
    <property type="match status" value="1"/>
</dbReference>
<evidence type="ECO:0000259" key="9">
    <source>
        <dbReference type="PROSITE" id="PS51762"/>
    </source>
</evidence>
<dbReference type="SUPFAM" id="SSF49899">
    <property type="entry name" value="Concanavalin A-like lectins/glucanases"/>
    <property type="match status" value="1"/>
</dbReference>
<dbReference type="GO" id="GO:0005975">
    <property type="term" value="P:carbohydrate metabolic process"/>
    <property type="evidence" value="ECO:0007669"/>
    <property type="project" value="InterPro"/>
</dbReference>
<reference evidence="12 13" key="1">
    <citation type="submission" date="2014-02" db="EMBL/GenBank/DDBJ databases">
        <title>The small core and large imbalanced accessory genome model reveals a collaborative survival strategy of Sorangium cellulosum strains in nature.</title>
        <authorList>
            <person name="Han K."/>
            <person name="Peng R."/>
            <person name="Blom J."/>
            <person name="Li Y.-Z."/>
        </authorList>
    </citation>
    <scope>NUCLEOTIDE SEQUENCE [LARGE SCALE GENOMIC DNA]</scope>
    <source>
        <strain evidence="11 12">So0007-03</strain>
        <strain evidence="10 13">So0157-18</strain>
    </source>
</reference>
<dbReference type="InterPro" id="IPR044791">
    <property type="entry name" value="Beta-glucanase/XTH"/>
</dbReference>
<dbReference type="Gene3D" id="2.60.120.200">
    <property type="match status" value="1"/>
</dbReference>
<dbReference type="GO" id="GO:0004553">
    <property type="term" value="F:hydrolase activity, hydrolyzing O-glycosyl compounds"/>
    <property type="evidence" value="ECO:0007669"/>
    <property type="project" value="InterPro"/>
</dbReference>
<feature type="domain" description="GH16" evidence="9">
    <location>
        <begin position="456"/>
        <end position="693"/>
    </location>
</feature>
<dbReference type="EMBL" id="JEME01002980">
    <property type="protein sequence ID" value="KYG02699.1"/>
    <property type="molecule type" value="Genomic_DNA"/>
</dbReference>
<evidence type="ECO:0000256" key="7">
    <source>
        <dbReference type="ARBA" id="ARBA00031665"/>
    </source>
</evidence>
<comment type="similarity">
    <text evidence="1">Belongs to the glycosyl hydrolase 16 family.</text>
</comment>
<feature type="active site" description="Nucleophile" evidence="8">
    <location>
        <position position="578"/>
    </location>
</feature>
<evidence type="ECO:0000256" key="5">
    <source>
        <dbReference type="ARBA" id="ARBA00029722"/>
    </source>
</evidence>
<evidence type="ECO:0000256" key="3">
    <source>
        <dbReference type="ARBA" id="ARBA00022801"/>
    </source>
</evidence>
<dbReference type="EMBL" id="JELX01001090">
    <property type="protein sequence ID" value="KYF60041.1"/>
    <property type="molecule type" value="Genomic_DNA"/>
</dbReference>
<evidence type="ECO:0000256" key="2">
    <source>
        <dbReference type="ARBA" id="ARBA00014569"/>
    </source>
</evidence>
<evidence type="ECO:0000256" key="1">
    <source>
        <dbReference type="ARBA" id="ARBA00006865"/>
    </source>
</evidence>
<comment type="caution">
    <text evidence="11">The sequence shown here is derived from an EMBL/GenBank/DDBJ whole genome shotgun (WGS) entry which is preliminary data.</text>
</comment>
<dbReference type="PROSITE" id="PS51762">
    <property type="entry name" value="GH16_2"/>
    <property type="match status" value="1"/>
</dbReference>
<dbReference type="PRINTS" id="PR00737">
    <property type="entry name" value="GLHYDRLASE16"/>
</dbReference>